<evidence type="ECO:0000256" key="1">
    <source>
        <dbReference type="ARBA" id="ARBA00022490"/>
    </source>
</evidence>
<evidence type="ECO:0000256" key="2">
    <source>
        <dbReference type="ARBA" id="ARBA00022540"/>
    </source>
</evidence>
<keyword evidence="1" id="KW-0963">Cytoplasm</keyword>
<keyword evidence="5" id="KW-1185">Reference proteome</keyword>
<evidence type="ECO:0000313" key="6">
    <source>
        <dbReference type="WBParaSite" id="PgE140_g002_t01"/>
    </source>
</evidence>
<dbReference type="Proteomes" id="UP000887569">
    <property type="component" value="Unplaced"/>
</dbReference>
<keyword evidence="3" id="KW-0648">Protein biosynthesis</keyword>
<proteinExistence type="predicted"/>
<organism evidence="5 6">
    <name type="scientific">Parascaris univalens</name>
    <name type="common">Nematode worm</name>
    <dbReference type="NCBI Taxonomy" id="6257"/>
    <lineage>
        <taxon>Eukaryota</taxon>
        <taxon>Metazoa</taxon>
        <taxon>Ecdysozoa</taxon>
        <taxon>Nematoda</taxon>
        <taxon>Chromadorea</taxon>
        <taxon>Rhabditida</taxon>
        <taxon>Spirurina</taxon>
        <taxon>Ascaridomorpha</taxon>
        <taxon>Ascaridoidea</taxon>
        <taxon>Ascarididae</taxon>
        <taxon>Parascaris</taxon>
    </lineage>
</organism>
<dbReference type="GO" id="GO:0003723">
    <property type="term" value="F:RNA binding"/>
    <property type="evidence" value="ECO:0007669"/>
    <property type="project" value="InterPro"/>
</dbReference>
<accession>A0A915A5R5</accession>
<dbReference type="InterPro" id="IPR008905">
    <property type="entry name" value="EIF3C_N_dom"/>
</dbReference>
<dbReference type="InterPro" id="IPR027516">
    <property type="entry name" value="EIF3C"/>
</dbReference>
<sequence>FRSVWFLPTNDTLRWHLLLFDRSSSRIFYDKLDRTRLVPYQLHINVDVIECVHLICLMLLETSQLVSQQNEMRRKLLSRSFHYHLKQIWSLLRNANDVKGMLIEQIRVEPISSHIRPVSLGMTEQLFELNKPKIISVITYVVAIEFKQEMTTNLTNLALYFRFIPFVCMKLYRK</sequence>
<name>A0A915A5R5_PARUN</name>
<protein>
    <submittedName>
        <fullName evidence="6">Eukaryotic translation initiation factor 3 subunit C N-terminal domain-containing protein</fullName>
    </submittedName>
</protein>
<dbReference type="PANTHER" id="PTHR13937">
    <property type="entry name" value="EUKARYOTIC TRANSLATION INITATION FACTOR 3, SUBUNIT 8 EIF3S8 -RELATED"/>
    <property type="match status" value="1"/>
</dbReference>
<evidence type="ECO:0000256" key="3">
    <source>
        <dbReference type="ARBA" id="ARBA00022917"/>
    </source>
</evidence>
<dbReference type="AlphaFoldDB" id="A0A915A5R5"/>
<feature type="domain" description="Eukaryotic translation initiation factor 3 subunit C N-terminal" evidence="4">
    <location>
        <begin position="30"/>
        <end position="71"/>
    </location>
</feature>
<reference evidence="6" key="1">
    <citation type="submission" date="2022-11" db="UniProtKB">
        <authorList>
            <consortium name="WormBaseParasite"/>
        </authorList>
    </citation>
    <scope>IDENTIFICATION</scope>
</reference>
<dbReference type="GO" id="GO:0003743">
    <property type="term" value="F:translation initiation factor activity"/>
    <property type="evidence" value="ECO:0007669"/>
    <property type="project" value="UniProtKB-KW"/>
</dbReference>
<keyword evidence="2" id="KW-0396">Initiation factor</keyword>
<dbReference type="WBParaSite" id="PgE140_g002_t01">
    <property type="protein sequence ID" value="PgE140_g002_t01"/>
    <property type="gene ID" value="PgE140_g002"/>
</dbReference>
<dbReference type="PANTHER" id="PTHR13937:SF0">
    <property type="entry name" value="EUKARYOTIC TRANSLATION INITIATION FACTOR 3 SUBUNIT C-RELATED"/>
    <property type="match status" value="1"/>
</dbReference>
<dbReference type="Pfam" id="PF05470">
    <property type="entry name" value="eIF-3c_N"/>
    <property type="match status" value="1"/>
</dbReference>
<dbReference type="GO" id="GO:0031369">
    <property type="term" value="F:translation initiation factor binding"/>
    <property type="evidence" value="ECO:0007669"/>
    <property type="project" value="InterPro"/>
</dbReference>
<dbReference type="GO" id="GO:0005852">
    <property type="term" value="C:eukaryotic translation initiation factor 3 complex"/>
    <property type="evidence" value="ECO:0007669"/>
    <property type="project" value="InterPro"/>
</dbReference>
<evidence type="ECO:0000313" key="5">
    <source>
        <dbReference type="Proteomes" id="UP000887569"/>
    </source>
</evidence>
<evidence type="ECO:0000259" key="4">
    <source>
        <dbReference type="Pfam" id="PF05470"/>
    </source>
</evidence>